<dbReference type="PANTHER" id="PTHR42791:SF1">
    <property type="entry name" value="N-ACETYLTRANSFERASE DOMAIN-CONTAINING PROTEIN"/>
    <property type="match status" value="1"/>
</dbReference>
<keyword evidence="3" id="KW-1185">Reference proteome</keyword>
<dbReference type="AlphaFoldDB" id="A0A2R6NKV7"/>
<name>A0A2R6NKV7_9APHY</name>
<dbReference type="OrthoDB" id="2744543at2759"/>
<dbReference type="InterPro" id="IPR016181">
    <property type="entry name" value="Acyl_CoA_acyltransferase"/>
</dbReference>
<gene>
    <name evidence="2" type="ORF">PHLCEN_2v11245</name>
</gene>
<dbReference type="Pfam" id="PF13673">
    <property type="entry name" value="Acetyltransf_10"/>
    <property type="match status" value="1"/>
</dbReference>
<sequence>MRQIPESCVSWWAEFLDVYDRFTDRAFGPGLKLDSYHLQLFGVAPEHHRKGVACALVQAVEQIAEPQHLPMCVETTHPSVISIYEKLGFHLVGTEMYKRADGSQGQVSALLKQL</sequence>
<dbReference type="EMBL" id="MLYV02001126">
    <property type="protein sequence ID" value="PSR72878.1"/>
    <property type="molecule type" value="Genomic_DNA"/>
</dbReference>
<evidence type="ECO:0000313" key="2">
    <source>
        <dbReference type="EMBL" id="PSR72878.1"/>
    </source>
</evidence>
<evidence type="ECO:0000313" key="3">
    <source>
        <dbReference type="Proteomes" id="UP000186601"/>
    </source>
</evidence>
<comment type="caution">
    <text evidence="2">The sequence shown here is derived from an EMBL/GenBank/DDBJ whole genome shotgun (WGS) entry which is preliminary data.</text>
</comment>
<organism evidence="2 3">
    <name type="scientific">Hermanssonia centrifuga</name>
    <dbReference type="NCBI Taxonomy" id="98765"/>
    <lineage>
        <taxon>Eukaryota</taxon>
        <taxon>Fungi</taxon>
        <taxon>Dikarya</taxon>
        <taxon>Basidiomycota</taxon>
        <taxon>Agaricomycotina</taxon>
        <taxon>Agaricomycetes</taxon>
        <taxon>Polyporales</taxon>
        <taxon>Meruliaceae</taxon>
        <taxon>Hermanssonia</taxon>
    </lineage>
</organism>
<accession>A0A2R6NKV7</accession>
<feature type="domain" description="N-acetyltransferase" evidence="1">
    <location>
        <begin position="1"/>
        <end position="114"/>
    </location>
</feature>
<dbReference type="CDD" id="cd04301">
    <property type="entry name" value="NAT_SF"/>
    <property type="match status" value="1"/>
</dbReference>
<dbReference type="PROSITE" id="PS51186">
    <property type="entry name" value="GNAT"/>
    <property type="match status" value="1"/>
</dbReference>
<protein>
    <recommendedName>
        <fullName evidence="1">N-acetyltransferase domain-containing protein</fullName>
    </recommendedName>
</protein>
<dbReference type="GO" id="GO:0016747">
    <property type="term" value="F:acyltransferase activity, transferring groups other than amino-acyl groups"/>
    <property type="evidence" value="ECO:0007669"/>
    <property type="project" value="InterPro"/>
</dbReference>
<dbReference type="SUPFAM" id="SSF55729">
    <property type="entry name" value="Acyl-CoA N-acyltransferases (Nat)"/>
    <property type="match status" value="1"/>
</dbReference>
<dbReference type="InterPro" id="IPR000182">
    <property type="entry name" value="GNAT_dom"/>
</dbReference>
<dbReference type="Proteomes" id="UP000186601">
    <property type="component" value="Unassembled WGS sequence"/>
</dbReference>
<dbReference type="PANTHER" id="PTHR42791">
    <property type="entry name" value="GNAT FAMILY ACETYLTRANSFERASE"/>
    <property type="match status" value="1"/>
</dbReference>
<reference evidence="2 3" key="1">
    <citation type="submission" date="2018-02" db="EMBL/GenBank/DDBJ databases">
        <title>Genome sequence of the basidiomycete white-rot fungus Phlebia centrifuga.</title>
        <authorList>
            <person name="Granchi Z."/>
            <person name="Peng M."/>
            <person name="de Vries R.P."/>
            <person name="Hilden K."/>
            <person name="Makela M.R."/>
            <person name="Grigoriev I."/>
            <person name="Riley R."/>
        </authorList>
    </citation>
    <scope>NUCLEOTIDE SEQUENCE [LARGE SCALE GENOMIC DNA]</scope>
    <source>
        <strain evidence="2 3">FBCC195</strain>
    </source>
</reference>
<dbReference type="Gene3D" id="3.40.630.30">
    <property type="match status" value="1"/>
</dbReference>
<proteinExistence type="predicted"/>
<dbReference type="InterPro" id="IPR052523">
    <property type="entry name" value="Trichothecene_AcTrans"/>
</dbReference>
<dbReference type="STRING" id="98765.A0A2R6NKV7"/>
<evidence type="ECO:0000259" key="1">
    <source>
        <dbReference type="PROSITE" id="PS51186"/>
    </source>
</evidence>